<dbReference type="GO" id="GO:0003700">
    <property type="term" value="F:DNA-binding transcription factor activity"/>
    <property type="evidence" value="ECO:0007669"/>
    <property type="project" value="InterPro"/>
</dbReference>
<keyword evidence="4" id="KW-0238">DNA-binding</keyword>
<dbReference type="OrthoDB" id="6270329at2759"/>
<dbReference type="PaxDb" id="55529-EKX53763"/>
<gene>
    <name evidence="9" type="ORF">GUITHDRAFT_100733</name>
</gene>
<feature type="region of interest" description="Disordered" evidence="7">
    <location>
        <begin position="78"/>
        <end position="174"/>
    </location>
</feature>
<reference evidence="11" key="2">
    <citation type="submission" date="2012-11" db="EMBL/GenBank/DDBJ databases">
        <authorList>
            <person name="Kuo A."/>
            <person name="Curtis B.A."/>
            <person name="Tanifuji G."/>
            <person name="Burki F."/>
            <person name="Gruber A."/>
            <person name="Irimia M."/>
            <person name="Maruyama S."/>
            <person name="Arias M.C."/>
            <person name="Ball S.G."/>
            <person name="Gile G.H."/>
            <person name="Hirakawa Y."/>
            <person name="Hopkins J.F."/>
            <person name="Rensing S.A."/>
            <person name="Schmutz J."/>
            <person name="Symeonidi A."/>
            <person name="Elias M."/>
            <person name="Eveleigh R.J."/>
            <person name="Herman E.K."/>
            <person name="Klute M.J."/>
            <person name="Nakayama T."/>
            <person name="Obornik M."/>
            <person name="Reyes-Prieto A."/>
            <person name="Armbrust E.V."/>
            <person name="Aves S.J."/>
            <person name="Beiko R.G."/>
            <person name="Coutinho P."/>
            <person name="Dacks J.B."/>
            <person name="Durnford D.G."/>
            <person name="Fast N.M."/>
            <person name="Green B.R."/>
            <person name="Grisdale C."/>
            <person name="Hempe F."/>
            <person name="Henrissat B."/>
            <person name="Hoppner M.P."/>
            <person name="Ishida K.-I."/>
            <person name="Kim E."/>
            <person name="Koreny L."/>
            <person name="Kroth P.G."/>
            <person name="Liu Y."/>
            <person name="Malik S.-B."/>
            <person name="Maier U.G."/>
            <person name="McRose D."/>
            <person name="Mock T."/>
            <person name="Neilson J.A."/>
            <person name="Onodera N.T."/>
            <person name="Poole A.M."/>
            <person name="Pritham E.J."/>
            <person name="Richards T.A."/>
            <person name="Rocap G."/>
            <person name="Roy S.W."/>
            <person name="Sarai C."/>
            <person name="Schaack S."/>
            <person name="Shirato S."/>
            <person name="Slamovits C.H."/>
            <person name="Spencer D.F."/>
            <person name="Suzuki S."/>
            <person name="Worden A.Z."/>
            <person name="Zauner S."/>
            <person name="Barry K."/>
            <person name="Bell C."/>
            <person name="Bharti A.K."/>
            <person name="Crow J.A."/>
            <person name="Grimwood J."/>
            <person name="Kramer R."/>
            <person name="Lindquist E."/>
            <person name="Lucas S."/>
            <person name="Salamov A."/>
            <person name="McFadden G.I."/>
            <person name="Lane C.E."/>
            <person name="Keeling P.J."/>
            <person name="Gray M.W."/>
            <person name="Grigoriev I.V."/>
            <person name="Archibald J.M."/>
        </authorList>
    </citation>
    <scope>NUCLEOTIDE SEQUENCE</scope>
    <source>
        <strain evidence="11">CCMP2712</strain>
    </source>
</reference>
<evidence type="ECO:0000256" key="3">
    <source>
        <dbReference type="ARBA" id="ARBA00023054"/>
    </source>
</evidence>
<feature type="domain" description="RWP-RK" evidence="8">
    <location>
        <begin position="19"/>
        <end position="101"/>
    </location>
</feature>
<proteinExistence type="predicted"/>
<keyword evidence="11" id="KW-1185">Reference proteome</keyword>
<keyword evidence="5" id="KW-0804">Transcription</keyword>
<reference evidence="9 11" key="1">
    <citation type="journal article" date="2012" name="Nature">
        <title>Algal genomes reveal evolutionary mosaicism and the fate of nucleomorphs.</title>
        <authorList>
            <consortium name="DOE Joint Genome Institute"/>
            <person name="Curtis B.A."/>
            <person name="Tanifuji G."/>
            <person name="Burki F."/>
            <person name="Gruber A."/>
            <person name="Irimia M."/>
            <person name="Maruyama S."/>
            <person name="Arias M.C."/>
            <person name="Ball S.G."/>
            <person name="Gile G.H."/>
            <person name="Hirakawa Y."/>
            <person name="Hopkins J.F."/>
            <person name="Kuo A."/>
            <person name="Rensing S.A."/>
            <person name="Schmutz J."/>
            <person name="Symeonidi A."/>
            <person name="Elias M."/>
            <person name="Eveleigh R.J."/>
            <person name="Herman E.K."/>
            <person name="Klute M.J."/>
            <person name="Nakayama T."/>
            <person name="Obornik M."/>
            <person name="Reyes-Prieto A."/>
            <person name="Armbrust E.V."/>
            <person name="Aves S.J."/>
            <person name="Beiko R.G."/>
            <person name="Coutinho P."/>
            <person name="Dacks J.B."/>
            <person name="Durnford D.G."/>
            <person name="Fast N.M."/>
            <person name="Green B.R."/>
            <person name="Grisdale C.J."/>
            <person name="Hempel F."/>
            <person name="Henrissat B."/>
            <person name="Hoppner M.P."/>
            <person name="Ishida K."/>
            <person name="Kim E."/>
            <person name="Koreny L."/>
            <person name="Kroth P.G."/>
            <person name="Liu Y."/>
            <person name="Malik S.B."/>
            <person name="Maier U.G."/>
            <person name="McRose D."/>
            <person name="Mock T."/>
            <person name="Neilson J.A."/>
            <person name="Onodera N.T."/>
            <person name="Poole A.M."/>
            <person name="Pritham E.J."/>
            <person name="Richards T.A."/>
            <person name="Rocap G."/>
            <person name="Roy S.W."/>
            <person name="Sarai C."/>
            <person name="Schaack S."/>
            <person name="Shirato S."/>
            <person name="Slamovits C.H."/>
            <person name="Spencer D.F."/>
            <person name="Suzuki S."/>
            <person name="Worden A.Z."/>
            <person name="Zauner S."/>
            <person name="Barry K."/>
            <person name="Bell C."/>
            <person name="Bharti A.K."/>
            <person name="Crow J.A."/>
            <person name="Grimwood J."/>
            <person name="Kramer R."/>
            <person name="Lindquist E."/>
            <person name="Lucas S."/>
            <person name="Salamov A."/>
            <person name="McFadden G.I."/>
            <person name="Lane C.E."/>
            <person name="Keeling P.J."/>
            <person name="Gray M.W."/>
            <person name="Grigoriev I.V."/>
            <person name="Archibald J.M."/>
        </authorList>
    </citation>
    <scope>NUCLEOTIDE SEQUENCE</scope>
    <source>
        <strain evidence="9 11">CCMP2712</strain>
    </source>
</reference>
<dbReference type="InterPro" id="IPR044607">
    <property type="entry name" value="RKD-like"/>
</dbReference>
<name>L1K083_GUITC</name>
<accession>L1K083</accession>
<feature type="compositionally biased region" description="Polar residues" evidence="7">
    <location>
        <begin position="117"/>
        <end position="126"/>
    </location>
</feature>
<keyword evidence="6" id="KW-0539">Nucleus</keyword>
<evidence type="ECO:0000313" key="9">
    <source>
        <dbReference type="EMBL" id="EKX53763.1"/>
    </source>
</evidence>
<evidence type="ECO:0000313" key="10">
    <source>
        <dbReference type="EnsemblProtists" id="EKX53763"/>
    </source>
</evidence>
<evidence type="ECO:0000259" key="8">
    <source>
        <dbReference type="PROSITE" id="PS51519"/>
    </source>
</evidence>
<dbReference type="KEGG" id="gtt:GUITHDRAFT_100733"/>
<dbReference type="AlphaFoldDB" id="L1K083"/>
<dbReference type="EMBL" id="JH992969">
    <property type="protein sequence ID" value="EKX53763.1"/>
    <property type="molecule type" value="Genomic_DNA"/>
</dbReference>
<evidence type="ECO:0000256" key="4">
    <source>
        <dbReference type="ARBA" id="ARBA00023125"/>
    </source>
</evidence>
<dbReference type="PANTHER" id="PTHR46373">
    <property type="entry name" value="PROTEIN RKD4"/>
    <property type="match status" value="1"/>
</dbReference>
<evidence type="ECO:0000256" key="2">
    <source>
        <dbReference type="ARBA" id="ARBA00023015"/>
    </source>
</evidence>
<evidence type="ECO:0000256" key="6">
    <source>
        <dbReference type="ARBA" id="ARBA00023242"/>
    </source>
</evidence>
<protein>
    <recommendedName>
        <fullName evidence="8">RWP-RK domain-containing protein</fullName>
    </recommendedName>
</protein>
<dbReference type="InterPro" id="IPR003035">
    <property type="entry name" value="RWP-RK_dom"/>
</dbReference>
<evidence type="ECO:0000256" key="1">
    <source>
        <dbReference type="ARBA" id="ARBA00004049"/>
    </source>
</evidence>
<dbReference type="EnsemblProtists" id="EKX53763">
    <property type="protein sequence ID" value="EKX53763"/>
    <property type="gene ID" value="GUITHDRAFT_100733"/>
</dbReference>
<dbReference type="RefSeq" id="XP_005840743.1">
    <property type="nucleotide sequence ID" value="XM_005840686.1"/>
</dbReference>
<keyword evidence="2" id="KW-0805">Transcription regulation</keyword>
<organism evidence="9">
    <name type="scientific">Guillardia theta (strain CCMP2712)</name>
    <name type="common">Cryptophyte</name>
    <dbReference type="NCBI Taxonomy" id="905079"/>
    <lineage>
        <taxon>Eukaryota</taxon>
        <taxon>Cryptophyceae</taxon>
        <taxon>Pyrenomonadales</taxon>
        <taxon>Geminigeraceae</taxon>
        <taxon>Guillardia</taxon>
    </lineage>
</organism>
<reference evidence="10" key="3">
    <citation type="submission" date="2015-06" db="UniProtKB">
        <authorList>
            <consortium name="EnsemblProtists"/>
        </authorList>
    </citation>
    <scope>IDENTIFICATION</scope>
</reference>
<dbReference type="GeneID" id="17310263"/>
<dbReference type="HOGENOM" id="CLU_092984_1_0_1"/>
<evidence type="ECO:0000313" key="11">
    <source>
        <dbReference type="Proteomes" id="UP000011087"/>
    </source>
</evidence>
<dbReference type="Pfam" id="PF02042">
    <property type="entry name" value="RWP-RK"/>
    <property type="match status" value="1"/>
</dbReference>
<dbReference type="PANTHER" id="PTHR46373:SF2">
    <property type="entry name" value="RWP-RK DOMAIN-CONTAINING PROTEIN"/>
    <property type="match status" value="1"/>
</dbReference>
<dbReference type="Proteomes" id="UP000011087">
    <property type="component" value="Unassembled WGS sequence"/>
</dbReference>
<feature type="compositionally biased region" description="Acidic residues" evidence="7">
    <location>
        <begin position="128"/>
        <end position="138"/>
    </location>
</feature>
<keyword evidence="3" id="KW-0175">Coiled coil</keyword>
<comment type="function">
    <text evidence="1">Putative transcription factor.</text>
</comment>
<evidence type="ECO:0000256" key="7">
    <source>
        <dbReference type="SAM" id="MobiDB-lite"/>
    </source>
</evidence>
<sequence>MPHPILPSTVQLFPRRKLGDSDIPQRGRAPLTIDLPVIQSLFSIPQVEACKVLGVSLTAMKQLCRKLGVSRWPYTRPCTTGRRRHRARKSKPDTQPEQAKPVCEEAVADCQGKQELESASSTSPGSLSEDDSAVEDAEASGSELGELCAQGEEGSVVEPTAAEEEVTEGSWMPNTGWIDWYMECGDEEDVSQRLC</sequence>
<evidence type="ECO:0000256" key="5">
    <source>
        <dbReference type="ARBA" id="ARBA00023163"/>
    </source>
</evidence>
<dbReference type="PROSITE" id="PS51519">
    <property type="entry name" value="RWP_RK"/>
    <property type="match status" value="1"/>
</dbReference>
<dbReference type="GO" id="GO:0003677">
    <property type="term" value="F:DNA binding"/>
    <property type="evidence" value="ECO:0007669"/>
    <property type="project" value="UniProtKB-KW"/>
</dbReference>